<evidence type="ECO:0000313" key="1">
    <source>
        <dbReference type="EMBL" id="CAK5086652.1"/>
    </source>
</evidence>
<reference evidence="1" key="1">
    <citation type="submission" date="2023-11" db="EMBL/GenBank/DDBJ databases">
        <authorList>
            <person name="Poullet M."/>
        </authorList>
    </citation>
    <scope>NUCLEOTIDE SEQUENCE</scope>
    <source>
        <strain evidence="1">E1834</strain>
    </source>
</reference>
<dbReference type="EMBL" id="CAVMJV010000061">
    <property type="protein sequence ID" value="CAK5086652.1"/>
    <property type="molecule type" value="Genomic_DNA"/>
</dbReference>
<comment type="caution">
    <text evidence="1">The sequence shown here is derived from an EMBL/GenBank/DDBJ whole genome shotgun (WGS) entry which is preliminary data.</text>
</comment>
<gene>
    <name evidence="1" type="ORF">MENTE1834_LOCUS34165</name>
</gene>
<evidence type="ECO:0000313" key="2">
    <source>
        <dbReference type="Proteomes" id="UP001497535"/>
    </source>
</evidence>
<protein>
    <submittedName>
        <fullName evidence="1">Uncharacterized protein</fullName>
    </submittedName>
</protein>
<organism evidence="1 2">
    <name type="scientific">Meloidogyne enterolobii</name>
    <name type="common">Root-knot nematode worm</name>
    <name type="synonym">Meloidogyne mayaguensis</name>
    <dbReference type="NCBI Taxonomy" id="390850"/>
    <lineage>
        <taxon>Eukaryota</taxon>
        <taxon>Metazoa</taxon>
        <taxon>Ecdysozoa</taxon>
        <taxon>Nematoda</taxon>
        <taxon>Chromadorea</taxon>
        <taxon>Rhabditida</taxon>
        <taxon>Tylenchina</taxon>
        <taxon>Tylenchomorpha</taxon>
        <taxon>Tylenchoidea</taxon>
        <taxon>Meloidogynidae</taxon>
        <taxon>Meloidogyninae</taxon>
        <taxon>Meloidogyne</taxon>
    </lineage>
</organism>
<sequence>MVRKKIKVAALQAFHPPLKEAAVRTILLLKDESVQSEQPIMQDACVLFKLNLWNDILASIRKFILEIPIKKFKRKYNSSKKEKQCKEAALKPGKLLEELTNKRKIKRVDEIAKFIKNSSPS</sequence>
<keyword evidence="2" id="KW-1185">Reference proteome</keyword>
<dbReference type="Proteomes" id="UP001497535">
    <property type="component" value="Unassembled WGS sequence"/>
</dbReference>
<accession>A0ACB1A5E7</accession>
<proteinExistence type="predicted"/>
<name>A0ACB1A5E7_MELEN</name>